<keyword evidence="8" id="KW-0915">Sodium</keyword>
<dbReference type="GO" id="GO:0015386">
    <property type="term" value="F:potassium:proton antiporter activity"/>
    <property type="evidence" value="ECO:0007669"/>
    <property type="project" value="TreeGrafter"/>
</dbReference>
<sequence>MESIVLTTPFRVLEENTTSSDPTNAVIFVGISLLLGIACRHVLRGTRVPYSVALLVIGIGIGAIGTRVPYSVALLVLGIGIGTIDTLLFSVQNVCYWELLVDMCLKGTRVPYFAALLVLGMSMEHIMGWEELEMVSVSVSSILYLSSDKYPLRNDIDPDLLLAVFLPALLFESAFSMEVHQIKRCAVQMLLLAGPGVLISTFCLGAALKVIFPYNWNWSTSLLLGGLLSATDPVAVVALLKELGASKKLSTIIEGESLMNDGTAIVVYQLLLRMVTGWHFNWGAVIKFLVQVSLGAVGVGIAFGIASVLWLGFIFNDTVIEISLTLAVSYVAYFTAQQGADVSGVLTVMTLGMFYSAVAKTAFKGESQHSLHHFCGVVIAEGILGGDSIFKIYDNSWGYLILLYVLILVSRTVVVGVLFPFLRYFGYGLDLKEASILVWGGLRGAVALSLALSVKRSSDGSQYISSDTGTLFVFLTGGVVFLTLIINGSTTQFALHFLGMDKLSAAKKRILNYTKYEMLNKALEAFGDLGDDEELGPADWPTVKRYITCLDDVGGEPVHPHTADEDDDNVDHMLLEDIRIRLLNGEDITFSVLESTSALIPCVQAAYWEMLNEGRIPQTTANLLMQSVEEAVDVVSHEPLCDWKGLRSYVNIPNYYKFLQTSVVPRKLVTYFSVERLESACYICAGFLRAHRTARQQLDEFIGESEIASLVIKESEDEGEDARKFLEEVRVSFPQVLRVVKTRQVTYAVLNHLIDYVHNLEKIGILEEKEMIHLHDAVQTDLKRLVRNPPLVKVPKIRDLISVNPLLGALPPTVRETLLGSTKEIMKLRGTTLYEEGSKPTKVWLISNGVVKWSSKSASNKHLLHPTFSHGSTLGLYEVLVGKPYICDIITDSVALCFSVDSERILSALRSDPAIEDFFWQESALVLTKVLLPQMFEKTTMQDMRALVAERSTMSVYIRGETFELPHHSIGFLLEGFVKAHGSQEGLLSAPAPLLPSSWEQQSFHNTQSFRNTETSGVHGVSFSHQPSWYQVETRARVIIFDIAGFLTGGRGLQRRTSSLLSHTIDHPAKSFRVEHSGLMSWPENTWKAMQHKQDVEQAGQQESNMSTRAMQLNIFGSMALENGATAQNSMAIRPEYYLLFDGACHVLINNTRSHARSFPRVDVANAANASHSQSYPVVPSNRGRPLTSVKSEGSNTLRKKAQMQGENKDISIQLPPSGPIEESRAREDSSDDSGGEDEHLIRIDSGRPSFPQLFTEEDKTS</sequence>
<keyword evidence="18" id="KW-1185">Reference proteome</keyword>
<dbReference type="Gene3D" id="6.10.140.1330">
    <property type="match status" value="1"/>
</dbReference>
<evidence type="ECO:0000256" key="1">
    <source>
        <dbReference type="ARBA" id="ARBA00004651"/>
    </source>
</evidence>
<comment type="catalytic activity">
    <reaction evidence="13">
        <text>K(+)(in) + H(+)(out) = K(+)(out) + H(+)(in)</text>
        <dbReference type="Rhea" id="RHEA:29467"/>
        <dbReference type="ChEBI" id="CHEBI:15378"/>
        <dbReference type="ChEBI" id="CHEBI:29103"/>
    </reaction>
</comment>
<feature type="transmembrane region" description="Helical" evidence="15">
    <location>
        <begin position="189"/>
        <end position="212"/>
    </location>
</feature>
<evidence type="ECO:0000256" key="15">
    <source>
        <dbReference type="SAM" id="Phobius"/>
    </source>
</evidence>
<feature type="transmembrane region" description="Helical" evidence="15">
    <location>
        <begin position="218"/>
        <end position="240"/>
    </location>
</feature>
<reference evidence="17" key="1">
    <citation type="submission" date="2023-12" db="EMBL/GenBank/DDBJ databases">
        <title>Genome assembly of Anisodus tanguticus.</title>
        <authorList>
            <person name="Wang Y.-J."/>
        </authorList>
    </citation>
    <scope>NUCLEOTIDE SEQUENCE</scope>
    <source>
        <strain evidence="17">KB-2021</strain>
        <tissue evidence="17">Leaf</tissue>
    </source>
</reference>
<feature type="transmembrane region" description="Helical" evidence="15">
    <location>
        <begin position="160"/>
        <end position="177"/>
    </location>
</feature>
<evidence type="ECO:0000256" key="9">
    <source>
        <dbReference type="ARBA" id="ARBA00023065"/>
    </source>
</evidence>
<evidence type="ECO:0000256" key="13">
    <source>
        <dbReference type="ARBA" id="ARBA00047912"/>
    </source>
</evidence>
<evidence type="ECO:0000313" key="17">
    <source>
        <dbReference type="EMBL" id="KAK4380559.1"/>
    </source>
</evidence>
<comment type="caution">
    <text evidence="17">The sequence shown here is derived from an EMBL/GenBank/DDBJ whole genome shotgun (WGS) entry which is preliminary data.</text>
</comment>
<dbReference type="AlphaFoldDB" id="A0AAE1VYN3"/>
<dbReference type="EMBL" id="JAVYJV010000001">
    <property type="protein sequence ID" value="KAK4380559.1"/>
    <property type="molecule type" value="Genomic_DNA"/>
</dbReference>
<dbReference type="InterPro" id="IPR000595">
    <property type="entry name" value="cNMP-bd_dom"/>
</dbReference>
<proteinExistence type="predicted"/>
<keyword evidence="5 15" id="KW-0812">Transmembrane</keyword>
<feature type="transmembrane region" description="Helical" evidence="15">
    <location>
        <begin position="318"/>
        <end position="336"/>
    </location>
</feature>
<feature type="transmembrane region" description="Helical" evidence="15">
    <location>
        <begin position="342"/>
        <end position="359"/>
    </location>
</feature>
<dbReference type="GO" id="GO:0009941">
    <property type="term" value="C:chloroplast envelope"/>
    <property type="evidence" value="ECO:0007669"/>
    <property type="project" value="TreeGrafter"/>
</dbReference>
<keyword evidence="4" id="KW-0633">Potassium transport</keyword>
<dbReference type="Proteomes" id="UP001291623">
    <property type="component" value="Unassembled WGS sequence"/>
</dbReference>
<dbReference type="GO" id="GO:0051453">
    <property type="term" value="P:regulation of intracellular pH"/>
    <property type="evidence" value="ECO:0007669"/>
    <property type="project" value="TreeGrafter"/>
</dbReference>
<dbReference type="GO" id="GO:0098719">
    <property type="term" value="P:sodium ion import across plasma membrane"/>
    <property type="evidence" value="ECO:0007669"/>
    <property type="project" value="TreeGrafter"/>
</dbReference>
<evidence type="ECO:0000256" key="5">
    <source>
        <dbReference type="ARBA" id="ARBA00022692"/>
    </source>
</evidence>
<dbReference type="PROSITE" id="PS50042">
    <property type="entry name" value="CNMP_BINDING_3"/>
    <property type="match status" value="1"/>
</dbReference>
<dbReference type="Gene3D" id="2.60.120.10">
    <property type="entry name" value="Jelly Rolls"/>
    <property type="match status" value="1"/>
</dbReference>
<comment type="catalytic activity">
    <reaction evidence="12">
        <text>Na(+)(in) + H(+)(out) = Na(+)(out) + H(+)(in)</text>
        <dbReference type="Rhea" id="RHEA:29419"/>
        <dbReference type="ChEBI" id="CHEBI:15378"/>
        <dbReference type="ChEBI" id="CHEBI:29101"/>
    </reaction>
</comment>
<feature type="transmembrane region" description="Helical" evidence="15">
    <location>
        <begin position="472"/>
        <end position="499"/>
    </location>
</feature>
<dbReference type="FunFam" id="2.60.120.10:FF:000090">
    <property type="entry name" value="Sodium/hydrogen exchanger 7"/>
    <property type="match status" value="1"/>
</dbReference>
<dbReference type="PANTHER" id="PTHR10110:SF86">
    <property type="entry name" value="SODIUM_HYDROGEN EXCHANGER 7"/>
    <property type="match status" value="1"/>
</dbReference>
<protein>
    <recommendedName>
        <fullName evidence="16">Cyclic nucleotide-binding domain-containing protein</fullName>
    </recommendedName>
</protein>
<keyword evidence="10 15" id="KW-0472">Membrane</keyword>
<gene>
    <name evidence="17" type="ORF">RND71_002421</name>
</gene>
<evidence type="ECO:0000256" key="12">
    <source>
        <dbReference type="ARBA" id="ARBA00047524"/>
    </source>
</evidence>
<evidence type="ECO:0000256" key="8">
    <source>
        <dbReference type="ARBA" id="ARBA00023053"/>
    </source>
</evidence>
<feature type="transmembrane region" description="Helical" evidence="15">
    <location>
        <begin position="50"/>
        <end position="66"/>
    </location>
</feature>
<evidence type="ECO:0000256" key="14">
    <source>
        <dbReference type="SAM" id="MobiDB-lite"/>
    </source>
</evidence>
<dbReference type="CDD" id="cd00038">
    <property type="entry name" value="CAP_ED"/>
    <property type="match status" value="1"/>
</dbReference>
<comment type="subcellular location">
    <subcellularLocation>
        <location evidence="1">Cell membrane</location>
        <topology evidence="1">Multi-pass membrane protein</topology>
    </subcellularLocation>
</comment>
<feature type="region of interest" description="Disordered" evidence="14">
    <location>
        <begin position="1169"/>
        <end position="1262"/>
    </location>
</feature>
<feature type="compositionally biased region" description="Basic and acidic residues" evidence="14">
    <location>
        <begin position="1237"/>
        <end position="1246"/>
    </location>
</feature>
<keyword evidence="11" id="KW-0739">Sodium transport</keyword>
<dbReference type="InterPro" id="IPR006153">
    <property type="entry name" value="Cation/H_exchanger_TM"/>
</dbReference>
<evidence type="ECO:0000256" key="4">
    <source>
        <dbReference type="ARBA" id="ARBA00022538"/>
    </source>
</evidence>
<name>A0AAE1VYN3_9SOLA</name>
<evidence type="ECO:0000313" key="18">
    <source>
        <dbReference type="Proteomes" id="UP001291623"/>
    </source>
</evidence>
<keyword evidence="3" id="KW-1003">Cell membrane</keyword>
<feature type="domain" description="Cyclic nucleotide-binding" evidence="16">
    <location>
        <begin position="806"/>
        <end position="909"/>
    </location>
</feature>
<dbReference type="PANTHER" id="PTHR10110">
    <property type="entry name" value="SODIUM/HYDROGEN EXCHANGER"/>
    <property type="match status" value="1"/>
</dbReference>
<dbReference type="GO" id="GO:0015385">
    <property type="term" value="F:sodium:proton antiporter activity"/>
    <property type="evidence" value="ECO:0007669"/>
    <property type="project" value="InterPro"/>
</dbReference>
<keyword evidence="6" id="KW-0630">Potassium</keyword>
<evidence type="ECO:0000259" key="16">
    <source>
        <dbReference type="PROSITE" id="PS50042"/>
    </source>
</evidence>
<dbReference type="InterPro" id="IPR018490">
    <property type="entry name" value="cNMP-bd_dom_sf"/>
</dbReference>
<feature type="transmembrane region" description="Helical" evidence="15">
    <location>
        <begin position="112"/>
        <end position="129"/>
    </location>
</feature>
<dbReference type="Pfam" id="PF00999">
    <property type="entry name" value="Na_H_Exchanger"/>
    <property type="match status" value="1"/>
</dbReference>
<evidence type="ECO:0000256" key="11">
    <source>
        <dbReference type="ARBA" id="ARBA00023201"/>
    </source>
</evidence>
<dbReference type="InterPro" id="IPR018422">
    <property type="entry name" value="Cation/H_exchanger_CPA1"/>
</dbReference>
<evidence type="ECO:0000256" key="6">
    <source>
        <dbReference type="ARBA" id="ARBA00022958"/>
    </source>
</evidence>
<keyword evidence="9" id="KW-0406">Ion transport</keyword>
<feature type="transmembrane region" description="Helical" evidence="15">
    <location>
        <begin position="25"/>
        <end position="43"/>
    </location>
</feature>
<dbReference type="GO" id="GO:0005886">
    <property type="term" value="C:plasma membrane"/>
    <property type="evidence" value="ECO:0007669"/>
    <property type="project" value="UniProtKB-SubCell"/>
</dbReference>
<accession>A0AAE1VYN3</accession>
<feature type="transmembrane region" description="Helical" evidence="15">
    <location>
        <begin position="399"/>
        <end position="422"/>
    </location>
</feature>
<evidence type="ECO:0000256" key="10">
    <source>
        <dbReference type="ARBA" id="ARBA00023136"/>
    </source>
</evidence>
<evidence type="ECO:0000256" key="3">
    <source>
        <dbReference type="ARBA" id="ARBA00022475"/>
    </source>
</evidence>
<feature type="transmembrane region" description="Helical" evidence="15">
    <location>
        <begin position="288"/>
        <end position="311"/>
    </location>
</feature>
<dbReference type="InterPro" id="IPR014710">
    <property type="entry name" value="RmlC-like_jellyroll"/>
</dbReference>
<organism evidence="17 18">
    <name type="scientific">Anisodus tanguticus</name>
    <dbReference type="NCBI Taxonomy" id="243964"/>
    <lineage>
        <taxon>Eukaryota</taxon>
        <taxon>Viridiplantae</taxon>
        <taxon>Streptophyta</taxon>
        <taxon>Embryophyta</taxon>
        <taxon>Tracheophyta</taxon>
        <taxon>Spermatophyta</taxon>
        <taxon>Magnoliopsida</taxon>
        <taxon>eudicotyledons</taxon>
        <taxon>Gunneridae</taxon>
        <taxon>Pentapetalae</taxon>
        <taxon>asterids</taxon>
        <taxon>lamiids</taxon>
        <taxon>Solanales</taxon>
        <taxon>Solanaceae</taxon>
        <taxon>Solanoideae</taxon>
        <taxon>Hyoscyameae</taxon>
        <taxon>Anisodus</taxon>
    </lineage>
</organism>
<keyword evidence="2" id="KW-0813">Transport</keyword>
<evidence type="ECO:0000256" key="7">
    <source>
        <dbReference type="ARBA" id="ARBA00022989"/>
    </source>
</evidence>
<evidence type="ECO:0000256" key="2">
    <source>
        <dbReference type="ARBA" id="ARBA00022448"/>
    </source>
</evidence>
<dbReference type="SUPFAM" id="SSF51206">
    <property type="entry name" value="cAMP-binding domain-like"/>
    <property type="match status" value="1"/>
</dbReference>
<feature type="transmembrane region" description="Helical" evidence="15">
    <location>
        <begin position="72"/>
        <end position="91"/>
    </location>
</feature>
<keyword evidence="7 15" id="KW-1133">Transmembrane helix</keyword>